<organism evidence="11">
    <name type="scientific">Gongylonema pulchrum</name>
    <dbReference type="NCBI Taxonomy" id="637853"/>
    <lineage>
        <taxon>Eukaryota</taxon>
        <taxon>Metazoa</taxon>
        <taxon>Ecdysozoa</taxon>
        <taxon>Nematoda</taxon>
        <taxon>Chromadorea</taxon>
        <taxon>Rhabditida</taxon>
        <taxon>Spirurina</taxon>
        <taxon>Spiruromorpha</taxon>
        <taxon>Spiruroidea</taxon>
        <taxon>Gongylonematidae</taxon>
        <taxon>Gongylonema</taxon>
    </lineage>
</organism>
<comment type="similarity">
    <text evidence="2">Belongs to the xanthine dehydrogenase family.</text>
</comment>
<evidence type="ECO:0000256" key="6">
    <source>
        <dbReference type="ARBA" id="ARBA00023014"/>
    </source>
</evidence>
<comment type="cofactor">
    <cofactor evidence="7">
        <name>[2Fe-2S] cluster</name>
        <dbReference type="ChEBI" id="CHEBI:190135"/>
    </cofactor>
</comment>
<evidence type="ECO:0000256" key="3">
    <source>
        <dbReference type="ARBA" id="ARBA00022505"/>
    </source>
</evidence>
<evidence type="ECO:0000256" key="4">
    <source>
        <dbReference type="ARBA" id="ARBA00022714"/>
    </source>
</evidence>
<keyword evidence="4" id="KW-0479">Metal-binding</keyword>
<reference evidence="11" key="1">
    <citation type="submission" date="2016-06" db="UniProtKB">
        <authorList>
            <consortium name="WormBaseParasite"/>
        </authorList>
    </citation>
    <scope>IDENTIFICATION</scope>
</reference>
<keyword evidence="4" id="KW-0001">2Fe-2S</keyword>
<dbReference type="EMBL" id="UYRT01001786">
    <property type="protein sequence ID" value="VDK30144.1"/>
    <property type="molecule type" value="Genomic_DNA"/>
</dbReference>
<evidence type="ECO:0000313" key="10">
    <source>
        <dbReference type="Proteomes" id="UP000271098"/>
    </source>
</evidence>
<dbReference type="InterPro" id="IPR016208">
    <property type="entry name" value="Ald_Oxase/xanthine_DH-like"/>
</dbReference>
<proteinExistence type="inferred from homology"/>
<dbReference type="FunFam" id="3.30.365.10:FF:000001">
    <property type="entry name" value="Xanthine dehydrogenase oxidase"/>
    <property type="match status" value="1"/>
</dbReference>
<dbReference type="Pfam" id="PF01315">
    <property type="entry name" value="Ald_Xan_dh_C"/>
    <property type="match status" value="1"/>
</dbReference>
<dbReference type="WBParaSite" id="GPUH_0000147201-mRNA-1">
    <property type="protein sequence ID" value="GPUH_0000147201-mRNA-1"/>
    <property type="gene ID" value="GPUH_0000147201"/>
</dbReference>
<evidence type="ECO:0000256" key="7">
    <source>
        <dbReference type="ARBA" id="ARBA00034078"/>
    </source>
</evidence>
<sequence length="354" mass="38584">MVMVLAPIARGVVEDVEISAAMKLPGVVAYIDHKDVRPGAALGHAQDTPIFANGEISYHGQPVGAVIAQDHETARRAAHCVKIHCTPQKPIVTIEDAIASSSYFAEKPMAMHSFMSGCLDQPAAPDWSTMKNIVKGSVKIGGQEHFYMETNSFIVIPGETDELEVIASTQSVTDVQESVAQALGLAQHKVTVRTKRIGGGFGGKESSSCLFVVPAAIAAVKLHRPVKITMERFDDMAMSGTRHPFRCDYKCGIDNDGKLRKLEMMFYSNAGHSLDLSIGVMHRAITHCDNCYKFPYADVYGRLCKTNLASNTAFRGFGAPQAMFACETMMYHAAKQIGLDVNEVHICIHLFPCF</sequence>
<dbReference type="InterPro" id="IPR036856">
    <property type="entry name" value="Ald_Oxase/Xan_DH_a/b_sf"/>
</dbReference>
<evidence type="ECO:0000313" key="11">
    <source>
        <dbReference type="WBParaSite" id="GPUH_0000147201-mRNA-1"/>
    </source>
</evidence>
<dbReference type="GO" id="GO:0016491">
    <property type="term" value="F:oxidoreductase activity"/>
    <property type="evidence" value="ECO:0007669"/>
    <property type="project" value="UniProtKB-KW"/>
</dbReference>
<dbReference type="InterPro" id="IPR037165">
    <property type="entry name" value="AldOxase/xan_DH_Mopterin-bd_sf"/>
</dbReference>
<reference evidence="9 10" key="2">
    <citation type="submission" date="2018-11" db="EMBL/GenBank/DDBJ databases">
        <authorList>
            <consortium name="Pathogen Informatics"/>
        </authorList>
    </citation>
    <scope>NUCLEOTIDE SEQUENCE [LARGE SCALE GENOMIC DNA]</scope>
</reference>
<keyword evidence="6" id="KW-0411">Iron-sulfur</keyword>
<evidence type="ECO:0000313" key="9">
    <source>
        <dbReference type="EMBL" id="VDK30144.1"/>
    </source>
</evidence>
<evidence type="ECO:0000256" key="2">
    <source>
        <dbReference type="ARBA" id="ARBA00006849"/>
    </source>
</evidence>
<dbReference type="PANTHER" id="PTHR11908:SF132">
    <property type="entry name" value="ALDEHYDE OXIDASE 1-RELATED"/>
    <property type="match status" value="1"/>
</dbReference>
<keyword evidence="3" id="KW-0500">Molybdenum</keyword>
<dbReference type="PANTHER" id="PTHR11908">
    <property type="entry name" value="XANTHINE DEHYDROGENASE"/>
    <property type="match status" value="1"/>
</dbReference>
<dbReference type="OrthoDB" id="8300278at2759"/>
<feature type="domain" description="Aldehyde oxidase/xanthine dehydrogenase a/b hammerhead" evidence="8">
    <location>
        <begin position="1"/>
        <end position="89"/>
    </location>
</feature>
<dbReference type="Gene3D" id="3.30.365.10">
    <property type="entry name" value="Aldehyde oxidase/xanthine dehydrogenase, molybdopterin binding domain"/>
    <property type="match status" value="2"/>
</dbReference>
<dbReference type="InterPro" id="IPR008274">
    <property type="entry name" value="AldOxase/xan_DH_MoCoBD1"/>
</dbReference>
<dbReference type="SUPFAM" id="SSF56003">
    <property type="entry name" value="Molybdenum cofactor-binding domain"/>
    <property type="match status" value="1"/>
</dbReference>
<dbReference type="AlphaFoldDB" id="A0A183CYC8"/>
<dbReference type="GO" id="GO:0051537">
    <property type="term" value="F:2 iron, 2 sulfur cluster binding"/>
    <property type="evidence" value="ECO:0007669"/>
    <property type="project" value="UniProtKB-KW"/>
</dbReference>
<dbReference type="Pfam" id="PF02738">
    <property type="entry name" value="MoCoBD_1"/>
    <property type="match status" value="1"/>
</dbReference>
<name>A0A183CYC8_9BILA</name>
<keyword evidence="5" id="KW-0560">Oxidoreductase</keyword>
<dbReference type="SMART" id="SM01008">
    <property type="entry name" value="Ald_Xan_dh_C"/>
    <property type="match status" value="1"/>
</dbReference>
<dbReference type="Gene3D" id="3.90.1170.50">
    <property type="entry name" value="Aldehyde oxidase/xanthine dehydrogenase, a/b hammerhead"/>
    <property type="match status" value="1"/>
</dbReference>
<keyword evidence="10" id="KW-1185">Reference proteome</keyword>
<dbReference type="InterPro" id="IPR000674">
    <property type="entry name" value="Ald_Oxase/Xan_DH_a/b"/>
</dbReference>
<keyword evidence="4" id="KW-0408">Iron</keyword>
<gene>
    <name evidence="9" type="ORF">GPUH_LOCUS1470</name>
</gene>
<evidence type="ECO:0000259" key="8">
    <source>
        <dbReference type="SMART" id="SM01008"/>
    </source>
</evidence>
<dbReference type="GO" id="GO:0005506">
    <property type="term" value="F:iron ion binding"/>
    <property type="evidence" value="ECO:0007669"/>
    <property type="project" value="InterPro"/>
</dbReference>
<protein>
    <submittedName>
        <fullName evidence="11">Ald_Xan_dh_C domain-containing protein</fullName>
    </submittedName>
</protein>
<evidence type="ECO:0000256" key="5">
    <source>
        <dbReference type="ARBA" id="ARBA00023002"/>
    </source>
</evidence>
<dbReference type="SUPFAM" id="SSF54665">
    <property type="entry name" value="CO dehydrogenase molybdoprotein N-domain-like"/>
    <property type="match status" value="1"/>
</dbReference>
<dbReference type="Proteomes" id="UP000271098">
    <property type="component" value="Unassembled WGS sequence"/>
</dbReference>
<evidence type="ECO:0000256" key="1">
    <source>
        <dbReference type="ARBA" id="ARBA00001924"/>
    </source>
</evidence>
<accession>A0A183CYC8</accession>
<comment type="cofactor">
    <cofactor evidence="1">
        <name>Mo-molybdopterin</name>
        <dbReference type="ChEBI" id="CHEBI:71302"/>
    </cofactor>
</comment>